<keyword evidence="24" id="KW-1185">Reference proteome</keyword>
<keyword evidence="13 19" id="KW-1133">Transmembrane helix</keyword>
<dbReference type="SUPFAM" id="SSF52799">
    <property type="entry name" value="(Phosphotyrosine protein) phosphatases II"/>
    <property type="match status" value="1"/>
</dbReference>
<dbReference type="SMART" id="SM00194">
    <property type="entry name" value="PTPc"/>
    <property type="match status" value="1"/>
</dbReference>
<evidence type="ECO:0000256" key="15">
    <source>
        <dbReference type="ARBA" id="ARBA00023180"/>
    </source>
</evidence>
<dbReference type="InterPro" id="IPR016095">
    <property type="entry name" value="Ribosomal_uL1_3-a/b-sand"/>
</dbReference>
<dbReference type="SMART" id="SM00060">
    <property type="entry name" value="FN3"/>
    <property type="match status" value="6"/>
</dbReference>
<dbReference type="PROSITE" id="PS50853">
    <property type="entry name" value="FN3"/>
    <property type="match status" value="3"/>
</dbReference>
<evidence type="ECO:0000256" key="3">
    <source>
        <dbReference type="ARBA" id="ARBA00010531"/>
    </source>
</evidence>
<evidence type="ECO:0000313" key="24">
    <source>
        <dbReference type="Proteomes" id="UP001258017"/>
    </source>
</evidence>
<dbReference type="GO" id="GO:0016020">
    <property type="term" value="C:membrane"/>
    <property type="evidence" value="ECO:0007669"/>
    <property type="project" value="UniProtKB-SubCell"/>
</dbReference>
<keyword evidence="11" id="KW-0904">Protein phosphatase</keyword>
<evidence type="ECO:0000256" key="10">
    <source>
        <dbReference type="ARBA" id="ARBA00022801"/>
    </source>
</evidence>
<comment type="similarity">
    <text evidence="17">Belongs to the protein-tyrosine phosphatase family. Non-receptor class 4 subfamily.</text>
</comment>
<dbReference type="PROSITE" id="PS50056">
    <property type="entry name" value="TYR_PHOSPHATASE_2"/>
    <property type="match status" value="1"/>
</dbReference>
<dbReference type="PANTHER" id="PTHR46957:SF3">
    <property type="entry name" value="CYTOKINE RECEPTOR"/>
    <property type="match status" value="1"/>
</dbReference>
<evidence type="ECO:0000256" key="5">
    <source>
        <dbReference type="ARBA" id="ARBA00022490"/>
    </source>
</evidence>
<dbReference type="Pfam" id="PF18861">
    <property type="entry name" value="PTP_tm"/>
    <property type="match status" value="1"/>
</dbReference>
<dbReference type="InterPro" id="IPR028364">
    <property type="entry name" value="Ribosomal_uL1/biogenesis"/>
</dbReference>
<dbReference type="GO" id="GO:0005840">
    <property type="term" value="C:ribosome"/>
    <property type="evidence" value="ECO:0007669"/>
    <property type="project" value="UniProtKB-KW"/>
</dbReference>
<evidence type="ECO:0000256" key="14">
    <source>
        <dbReference type="ARBA" id="ARBA00023136"/>
    </source>
</evidence>
<keyword evidence="8" id="KW-0732">Signal</keyword>
<keyword evidence="9" id="KW-0677">Repeat</keyword>
<dbReference type="InterPro" id="IPR036116">
    <property type="entry name" value="FN3_sf"/>
</dbReference>
<dbReference type="Gene3D" id="3.40.50.790">
    <property type="match status" value="1"/>
</dbReference>
<keyword evidence="12" id="KW-0689">Ribosomal protein</keyword>
<dbReference type="Pfam" id="PF00041">
    <property type="entry name" value="fn3"/>
    <property type="match status" value="3"/>
</dbReference>
<dbReference type="CDD" id="cd00063">
    <property type="entry name" value="FN3"/>
    <property type="match status" value="4"/>
</dbReference>
<evidence type="ECO:0000256" key="9">
    <source>
        <dbReference type="ARBA" id="ARBA00022737"/>
    </source>
</evidence>
<dbReference type="GO" id="GO:0009653">
    <property type="term" value="P:anatomical structure morphogenesis"/>
    <property type="evidence" value="ECO:0007669"/>
    <property type="project" value="UniProtKB-ARBA"/>
</dbReference>
<dbReference type="Pfam" id="PF00102">
    <property type="entry name" value="Y_phosphatase"/>
    <property type="match status" value="1"/>
</dbReference>
<keyword evidence="15" id="KW-0325">Glycoprotein</keyword>
<evidence type="ECO:0000256" key="7">
    <source>
        <dbReference type="ARBA" id="ARBA00022692"/>
    </source>
</evidence>
<dbReference type="InterPro" id="IPR000387">
    <property type="entry name" value="Tyr_Pase_dom"/>
</dbReference>
<evidence type="ECO:0000256" key="4">
    <source>
        <dbReference type="ARBA" id="ARBA00013064"/>
    </source>
</evidence>
<feature type="domain" description="Tyrosine-protein phosphatase" evidence="20">
    <location>
        <begin position="1195"/>
        <end position="1452"/>
    </location>
</feature>
<feature type="domain" description="Fibronectin type-III" evidence="22">
    <location>
        <begin position="740"/>
        <end position="843"/>
    </location>
</feature>
<sequence>MTSKVSRDTLYECVNGVLQHSQDKKRNFLETVELQIGLKNYDPQKDKRFSGTVKLKNIPRPKMQVCVLGDQQHCDEAKANNIPYMDAEALKKLNKNKKFVKKLAKKYDAFLASESLIKQIPRLLGPGLNKAGKFPGLLSHQESMVAKIDEVKATIKFQMKKVLCLSVAVGHVEMTPDELVQNVHLSINFLVSLLKKHWQNEGLADNTSKEMIPRKRLHLLLYILRVFYVFGEEDAGERNLSFGVTPNDFQGYLSFDKDKSLTKTEEETYSPTRNSIVYENDVKPFESDIFMKDDFVENNLEKYPLSTLMEERSNVSVFSDDIIEVHLNICDQPKVDNGSNVEIGDVKDLKVETFDTERILISWKAPCPNLNNIPINYTVTIYDGEIDRSENVTSTQPYITYNATELNPCTSYTFIVTVVTGHWKSNGVNVTQATSSNITFIEEVQHIQISELSRDEINDPHEVGVKLTWDAPQKYINCINDYKVVQYTNSSYNESIEGTPNTTYIARKLNPCTEYTFIVKVVSLFVESVGVNASHTTRTIKPSEPVSLTVVPDDFALKIYWQPPLIGSQCVEKYRVTVSDIMTEHTQDTSMVVTNLKACTLYEIYIIAVNKESHDGKLATTSGRTKTNIMEPPILRNTTSGKFNLSTMWNIENVSNNTCKLQSLLVTCNYMNINGDGYEPVSGYIKEALDHVELPIDINVTVTNLTAYTTYTCQGIVINEAGNSSLSESVVVTTLQDISDPPIITVTNVTNTQFTFVWEKPKYLPGVLTEFQIEITWASLFLRPDWCTNDMFGKDTINITGLLSCYEYLKGKPYTSYNATIKARTDAGWSKNSELVTFITPPGVPEAVSNFTYVIQENKHKANLLDTLLTWNLPCFLNGQIESFLVSIHGTRTGYDPHILPIEKTDIDSTDKNVTYSMYLPQLKAEYNYTFTISAKVNDVNIWGVTKSHSDILYPAGIPPELTEEYIKSITIDAHKARRSTTSVTILLPLFSDDNGDIKYYAIMVSRQGFNQELQTRFNLSQYSWPNVSSWKESMENDFSIPYQATRPKWHPFPSYVADYGHIKAVKYVLGDDTNCKEISSKTDGRVYCNGPLKPDTWYHVTMRAFTSGGFRDSSPFLIKTNAELDVGAVIGIVLGILFMGILTTTMLLVRKCSPYTILRRLLHSEMPGSPLPAPFTRKKFLAHCQQLIDNPGKLSNEFRLLQTLSVDLQMPSNTGCLQANRKKNRYSDILPYDFSRVKLEIIDNDPNTDYINASFIKGYSGEDEYIACQGPKEDTTYDFWRMIDQYEVNIIVMLTQLVEKGKVKCHQYYPVIRETFGYENITIRCTSELDFRTYTQRTLILQKENKKRTITHFHFKDWPDHDVPEDFDSMINFCQILRRHITANKGFVVIHCSAGIGRTGTLIAIDILLQHLRDNRKLDVFGTVYRLRHHRINMVQRESQYAFIYNCIKQVVKNPYFLKTYKPPPVDPVSRNLKSKILNLFSYVDKYINECDKMSIKLLKEVKRFPYCI</sequence>
<dbReference type="Gene3D" id="2.60.40.10">
    <property type="entry name" value="Immunoglobulins"/>
    <property type="match status" value="4"/>
</dbReference>
<dbReference type="InterPro" id="IPR016130">
    <property type="entry name" value="Tyr_Pase_AS"/>
</dbReference>
<dbReference type="InterPro" id="IPR013783">
    <property type="entry name" value="Ig-like_fold"/>
</dbReference>
<dbReference type="InterPro" id="IPR003595">
    <property type="entry name" value="Tyr_Pase_cat"/>
</dbReference>
<keyword evidence="7 19" id="KW-0812">Transmembrane</keyword>
<evidence type="ECO:0000256" key="17">
    <source>
        <dbReference type="ARBA" id="ARBA00034734"/>
    </source>
</evidence>
<dbReference type="InterPro" id="IPR000242">
    <property type="entry name" value="PTP_cat"/>
</dbReference>
<evidence type="ECO:0000256" key="18">
    <source>
        <dbReference type="ARBA" id="ARBA00035241"/>
    </source>
</evidence>
<evidence type="ECO:0000259" key="20">
    <source>
        <dbReference type="PROSITE" id="PS50055"/>
    </source>
</evidence>
<evidence type="ECO:0000256" key="1">
    <source>
        <dbReference type="ARBA" id="ARBA00004479"/>
    </source>
</evidence>
<comment type="similarity">
    <text evidence="3">Belongs to the universal ribosomal protein uL1 family.</text>
</comment>
<proteinExistence type="inferred from homology"/>
<dbReference type="SMART" id="SM00404">
    <property type="entry name" value="PTPc_motif"/>
    <property type="match status" value="1"/>
</dbReference>
<keyword evidence="14 19" id="KW-0472">Membrane</keyword>
<dbReference type="InterPro" id="IPR050713">
    <property type="entry name" value="RTP_Phos/Ushers"/>
</dbReference>
<evidence type="ECO:0000256" key="8">
    <source>
        <dbReference type="ARBA" id="ARBA00022729"/>
    </source>
</evidence>
<accession>A0AAD9VT64</accession>
<feature type="domain" description="Fibronectin type-III" evidence="22">
    <location>
        <begin position="345"/>
        <end position="438"/>
    </location>
</feature>
<dbReference type="PRINTS" id="PR00700">
    <property type="entry name" value="PRTYPHPHTASE"/>
</dbReference>
<evidence type="ECO:0000256" key="12">
    <source>
        <dbReference type="ARBA" id="ARBA00022980"/>
    </source>
</evidence>
<dbReference type="PROSITE" id="PS00383">
    <property type="entry name" value="TYR_PHOSPHATASE_1"/>
    <property type="match status" value="1"/>
</dbReference>
<keyword evidence="5" id="KW-0963">Cytoplasm</keyword>
<dbReference type="Gene3D" id="3.30.190.20">
    <property type="match status" value="1"/>
</dbReference>
<dbReference type="GO" id="GO:0048666">
    <property type="term" value="P:neuron development"/>
    <property type="evidence" value="ECO:0007669"/>
    <property type="project" value="UniProtKB-ARBA"/>
</dbReference>
<evidence type="ECO:0000256" key="2">
    <source>
        <dbReference type="ARBA" id="ARBA00004496"/>
    </source>
</evidence>
<evidence type="ECO:0000256" key="6">
    <source>
        <dbReference type="ARBA" id="ARBA00022553"/>
    </source>
</evidence>
<dbReference type="GO" id="GO:0004725">
    <property type="term" value="F:protein tyrosine phosphatase activity"/>
    <property type="evidence" value="ECO:0007669"/>
    <property type="project" value="UniProtKB-EC"/>
</dbReference>
<dbReference type="SUPFAM" id="SSF49265">
    <property type="entry name" value="Fibronectin type III"/>
    <property type="match status" value="5"/>
</dbReference>
<gene>
    <name evidence="23" type="ORF">KPH14_001403</name>
</gene>
<dbReference type="CDD" id="cd00403">
    <property type="entry name" value="Ribosomal_L1"/>
    <property type="match status" value="1"/>
</dbReference>
<dbReference type="InterPro" id="IPR041201">
    <property type="entry name" value="PTPRJ_TM"/>
</dbReference>
<feature type="transmembrane region" description="Helical" evidence="19">
    <location>
        <begin position="1127"/>
        <end position="1150"/>
    </location>
</feature>
<dbReference type="InterPro" id="IPR029021">
    <property type="entry name" value="Prot-tyrosine_phosphatase-like"/>
</dbReference>
<dbReference type="Gene3D" id="3.90.190.10">
    <property type="entry name" value="Protein tyrosine phosphatase superfamily"/>
    <property type="match status" value="1"/>
</dbReference>
<reference evidence="23" key="2">
    <citation type="journal article" date="2023" name="Commun. Biol.">
        <title>Intrasexual cuticular hydrocarbon dimorphism in a wasp sheds light on hydrocarbon biosynthesis genes in Hymenoptera.</title>
        <authorList>
            <person name="Moris V.C."/>
            <person name="Podsiadlowski L."/>
            <person name="Martin S."/>
            <person name="Oeyen J.P."/>
            <person name="Donath A."/>
            <person name="Petersen M."/>
            <person name="Wilbrandt J."/>
            <person name="Misof B."/>
            <person name="Liedtke D."/>
            <person name="Thamm M."/>
            <person name="Scheiner R."/>
            <person name="Schmitt T."/>
            <person name="Niehuis O."/>
        </authorList>
    </citation>
    <scope>NUCLEOTIDE SEQUENCE</scope>
    <source>
        <strain evidence="23">GBR_01_08_01A</strain>
    </source>
</reference>
<evidence type="ECO:0000259" key="22">
    <source>
        <dbReference type="PROSITE" id="PS50853"/>
    </source>
</evidence>
<feature type="domain" description="Fibronectin type-III" evidence="22">
    <location>
        <begin position="541"/>
        <end position="632"/>
    </location>
</feature>
<protein>
    <recommendedName>
        <fullName evidence="18">Large ribosomal subunit protein uL1</fullName>
        <ecNumber evidence="4">3.1.3.48</ecNumber>
    </recommendedName>
</protein>
<dbReference type="CDD" id="cd00047">
    <property type="entry name" value="PTPc"/>
    <property type="match status" value="1"/>
</dbReference>
<dbReference type="Proteomes" id="UP001258017">
    <property type="component" value="Unassembled WGS sequence"/>
</dbReference>
<reference evidence="23" key="1">
    <citation type="submission" date="2021-08" db="EMBL/GenBank/DDBJ databases">
        <authorList>
            <person name="Misof B."/>
            <person name="Oliver O."/>
            <person name="Podsiadlowski L."/>
            <person name="Donath A."/>
            <person name="Peters R."/>
            <person name="Mayer C."/>
            <person name="Rust J."/>
            <person name="Gunkel S."/>
            <person name="Lesny P."/>
            <person name="Martin S."/>
            <person name="Oeyen J.P."/>
            <person name="Petersen M."/>
            <person name="Panagiotis P."/>
            <person name="Wilbrandt J."/>
            <person name="Tanja T."/>
        </authorList>
    </citation>
    <scope>NUCLEOTIDE SEQUENCE</scope>
    <source>
        <strain evidence="23">GBR_01_08_01A</strain>
        <tissue evidence="23">Thorax + abdomen</tissue>
    </source>
</reference>
<evidence type="ECO:0000313" key="23">
    <source>
        <dbReference type="EMBL" id="KAK2586128.1"/>
    </source>
</evidence>
<evidence type="ECO:0000259" key="21">
    <source>
        <dbReference type="PROSITE" id="PS50056"/>
    </source>
</evidence>
<dbReference type="PANTHER" id="PTHR46957">
    <property type="entry name" value="CYTOKINE RECEPTOR"/>
    <property type="match status" value="1"/>
</dbReference>
<dbReference type="FunFam" id="3.90.190.10:FF:000045">
    <property type="entry name" value="Tyrosine-protein phosphatase non-receptor type 12"/>
    <property type="match status" value="1"/>
</dbReference>
<evidence type="ECO:0000256" key="13">
    <source>
        <dbReference type="ARBA" id="ARBA00022989"/>
    </source>
</evidence>
<comment type="caution">
    <text evidence="23">The sequence shown here is derived from an EMBL/GenBank/DDBJ whole genome shotgun (WGS) entry which is preliminary data.</text>
</comment>
<name>A0AAD9VT64_9HYME</name>
<dbReference type="PROSITE" id="PS50055">
    <property type="entry name" value="TYR_PHOSPHATASE_PTP"/>
    <property type="match status" value="1"/>
</dbReference>
<dbReference type="SUPFAM" id="SSF56808">
    <property type="entry name" value="Ribosomal protein L1"/>
    <property type="match status" value="1"/>
</dbReference>
<dbReference type="InterPro" id="IPR023674">
    <property type="entry name" value="Ribosomal_uL1-like"/>
</dbReference>
<dbReference type="FunFam" id="3.30.190.20:FF:000009">
    <property type="entry name" value="Ribosomal protein L10a"/>
    <property type="match status" value="1"/>
</dbReference>
<dbReference type="FunFam" id="3.40.50.790:FF:000002">
    <property type="entry name" value="Ribosomal protein"/>
    <property type="match status" value="1"/>
</dbReference>
<dbReference type="GO" id="GO:1990904">
    <property type="term" value="C:ribonucleoprotein complex"/>
    <property type="evidence" value="ECO:0007669"/>
    <property type="project" value="UniProtKB-KW"/>
</dbReference>
<organism evidence="23 24">
    <name type="scientific">Odynerus spinipes</name>
    <dbReference type="NCBI Taxonomy" id="1348599"/>
    <lineage>
        <taxon>Eukaryota</taxon>
        <taxon>Metazoa</taxon>
        <taxon>Ecdysozoa</taxon>
        <taxon>Arthropoda</taxon>
        <taxon>Hexapoda</taxon>
        <taxon>Insecta</taxon>
        <taxon>Pterygota</taxon>
        <taxon>Neoptera</taxon>
        <taxon>Endopterygota</taxon>
        <taxon>Hymenoptera</taxon>
        <taxon>Apocrita</taxon>
        <taxon>Aculeata</taxon>
        <taxon>Vespoidea</taxon>
        <taxon>Vespidae</taxon>
        <taxon>Eumeninae</taxon>
        <taxon>Odynerus</taxon>
    </lineage>
</organism>
<dbReference type="GO" id="GO:0005737">
    <property type="term" value="C:cytoplasm"/>
    <property type="evidence" value="ECO:0007669"/>
    <property type="project" value="UniProtKB-SubCell"/>
</dbReference>
<dbReference type="Pfam" id="PF00687">
    <property type="entry name" value="Ribosomal_L1"/>
    <property type="match status" value="1"/>
</dbReference>
<evidence type="ECO:0000256" key="19">
    <source>
        <dbReference type="SAM" id="Phobius"/>
    </source>
</evidence>
<dbReference type="InterPro" id="IPR003961">
    <property type="entry name" value="FN3_dom"/>
</dbReference>
<keyword evidence="16" id="KW-0687">Ribonucleoprotein</keyword>
<keyword evidence="6" id="KW-0597">Phosphoprotein</keyword>
<dbReference type="EC" id="3.1.3.48" evidence="4"/>
<feature type="domain" description="Tyrosine specific protein phosphatases" evidence="21">
    <location>
        <begin position="1369"/>
        <end position="1443"/>
    </location>
</feature>
<comment type="subcellular location">
    <subcellularLocation>
        <location evidence="2">Cytoplasm</location>
    </subcellularLocation>
    <subcellularLocation>
        <location evidence="1">Membrane</location>
        <topology evidence="1">Single-pass type I membrane protein</topology>
    </subcellularLocation>
</comment>
<dbReference type="EMBL" id="JAIFRP010000014">
    <property type="protein sequence ID" value="KAK2586128.1"/>
    <property type="molecule type" value="Genomic_DNA"/>
</dbReference>
<evidence type="ECO:0000256" key="11">
    <source>
        <dbReference type="ARBA" id="ARBA00022912"/>
    </source>
</evidence>
<keyword evidence="10" id="KW-0378">Hydrolase</keyword>
<evidence type="ECO:0000256" key="16">
    <source>
        <dbReference type="ARBA" id="ARBA00023274"/>
    </source>
</evidence>